<dbReference type="RefSeq" id="WP_338343158.1">
    <property type="nucleotide sequence ID" value="NZ_CAUZLH010000001.1"/>
</dbReference>
<proteinExistence type="predicted"/>
<evidence type="ECO:0000313" key="2">
    <source>
        <dbReference type="Proteomes" id="UP001314166"/>
    </source>
</evidence>
<accession>A0ABN9YIT0</accession>
<comment type="caution">
    <text evidence="1">The sequence shown here is derived from an EMBL/GenBank/DDBJ whole genome shotgun (WGS) entry which is preliminary data.</text>
</comment>
<sequence>MASEKPDYQLYKTIGGYLYDKYGDRFFSTVPDLKSETFESPLVFMGDYSLQQNTQTKGVLVSRASVTIHAYNKAEDQYDMDQLEKVMADLYDYVMKLKKTDNYLVEFDPRYTINSRSFEQEDNIRLVHGTLDVTFRI</sequence>
<dbReference type="Gene3D" id="3.30.2000.30">
    <property type="match status" value="1"/>
</dbReference>
<name>A0ABN9YIT0_9LACO</name>
<evidence type="ECO:0000313" key="1">
    <source>
        <dbReference type="EMBL" id="CAK1225978.1"/>
    </source>
</evidence>
<organism evidence="1 2">
    <name type="scientific">Fructobacillus evanidus</name>
    <dbReference type="NCBI Taxonomy" id="3064281"/>
    <lineage>
        <taxon>Bacteria</taxon>
        <taxon>Bacillati</taxon>
        <taxon>Bacillota</taxon>
        <taxon>Bacilli</taxon>
        <taxon>Lactobacillales</taxon>
        <taxon>Lactobacillaceae</taxon>
        <taxon>Fructobacillus</taxon>
    </lineage>
</organism>
<protein>
    <submittedName>
        <fullName evidence="1">Uncharacterized protein</fullName>
    </submittedName>
</protein>
<dbReference type="EMBL" id="CAUZMB010000001">
    <property type="protein sequence ID" value="CAK1225978.1"/>
    <property type="molecule type" value="Genomic_DNA"/>
</dbReference>
<gene>
    <name evidence="1" type="ORF">R55214_HHFBAMCI_00119</name>
</gene>
<reference evidence="1 2" key="1">
    <citation type="submission" date="2023-10" db="EMBL/GenBank/DDBJ databases">
        <authorList>
            <person name="Botero Cardona J."/>
        </authorList>
    </citation>
    <scope>NUCLEOTIDE SEQUENCE [LARGE SCALE GENOMIC DNA]</scope>
    <source>
        <strain evidence="1 2">R-55214</strain>
    </source>
</reference>
<keyword evidence="2" id="KW-1185">Reference proteome</keyword>
<dbReference type="InterPro" id="IPR053745">
    <property type="entry name" value="Viral_Tail_Comp_sf"/>
</dbReference>
<dbReference type="Proteomes" id="UP001314166">
    <property type="component" value="Unassembled WGS sequence"/>
</dbReference>